<name>A0A5B9D9L8_9ARCH</name>
<dbReference type="KEGG" id="psyt:DSAG12_01786"/>
<evidence type="ECO:0000256" key="3">
    <source>
        <dbReference type="ARBA" id="ARBA00023274"/>
    </source>
</evidence>
<dbReference type="EMBL" id="CP042905">
    <property type="protein sequence ID" value="QEE15958.2"/>
    <property type="molecule type" value="Genomic_DNA"/>
</dbReference>
<reference evidence="6 7" key="1">
    <citation type="journal article" date="2020" name="Nature">
        <title>Isolation of an archaeon at the prokaryote-eukaryote interface.</title>
        <authorList>
            <person name="Imachi H."/>
            <person name="Nobu M.K."/>
            <person name="Nakahara N."/>
            <person name="Morono Y."/>
            <person name="Ogawara M."/>
            <person name="Takaki Y."/>
            <person name="Takano Y."/>
            <person name="Uematsu K."/>
            <person name="Ikuta T."/>
            <person name="Ito M."/>
            <person name="Matsui Y."/>
            <person name="Miyazaki M."/>
            <person name="Murata K."/>
            <person name="Saito Y."/>
            <person name="Sakai S."/>
            <person name="Song C."/>
            <person name="Tasumi E."/>
            <person name="Yamanaka Y."/>
            <person name="Yamaguchi T."/>
            <person name="Kamagata Y."/>
            <person name="Tamaki H."/>
            <person name="Takai K."/>
        </authorList>
    </citation>
    <scope>NUCLEOTIDE SEQUENCE [LARGE SCALE GENOMIC DNA]</scope>
    <source>
        <strain evidence="6 7">MK-D1</strain>
    </source>
</reference>
<dbReference type="InterPro" id="IPR036796">
    <property type="entry name" value="Ribosomal_uL11_N_sf"/>
</dbReference>
<evidence type="ECO:0000313" key="7">
    <source>
        <dbReference type="Proteomes" id="UP000321408"/>
    </source>
</evidence>
<dbReference type="InterPro" id="IPR036769">
    <property type="entry name" value="Ribosomal_uL11_C_sf"/>
</dbReference>
<proteinExistence type="inferred from homology"/>
<comment type="subunit">
    <text evidence="4">Part of the ribosomal stalk of the 50S ribosomal subunit. Interacts with L10 and the large rRNA to form the base of the stalk. L10 forms an elongated spine to which L12 dimers bind in a sequential fashion forming a multimeric L10(L12)X complex.</text>
</comment>
<comment type="similarity">
    <text evidence="1 4 5">Belongs to the universal ribosomal protein uL11 family.</text>
</comment>
<dbReference type="NCBIfam" id="NF002232">
    <property type="entry name" value="PRK01143.1"/>
    <property type="match status" value="1"/>
</dbReference>
<dbReference type="InterPro" id="IPR000911">
    <property type="entry name" value="Ribosomal_uL11"/>
</dbReference>
<dbReference type="SUPFAM" id="SSF54747">
    <property type="entry name" value="Ribosomal L11/L12e N-terminal domain"/>
    <property type="match status" value="1"/>
</dbReference>
<dbReference type="InterPro" id="IPR020783">
    <property type="entry name" value="Ribosomal_uL11_C"/>
</dbReference>
<organism evidence="6 7">
    <name type="scientific">Promethearchaeum syntrophicum</name>
    <dbReference type="NCBI Taxonomy" id="2594042"/>
    <lineage>
        <taxon>Archaea</taxon>
        <taxon>Promethearchaeati</taxon>
        <taxon>Promethearchaeota</taxon>
        <taxon>Promethearchaeia</taxon>
        <taxon>Promethearchaeales</taxon>
        <taxon>Promethearchaeaceae</taxon>
        <taxon>Promethearchaeum</taxon>
    </lineage>
</organism>
<dbReference type="HAMAP" id="MF_00736">
    <property type="entry name" value="Ribosomal_uL11"/>
    <property type="match status" value="1"/>
</dbReference>
<dbReference type="Proteomes" id="UP000321408">
    <property type="component" value="Chromosome"/>
</dbReference>
<dbReference type="SMART" id="SM00649">
    <property type="entry name" value="RL11"/>
    <property type="match status" value="1"/>
</dbReference>
<dbReference type="GO" id="GO:0006412">
    <property type="term" value="P:translation"/>
    <property type="evidence" value="ECO:0007669"/>
    <property type="project" value="UniProtKB-UniRule"/>
</dbReference>
<evidence type="ECO:0000256" key="1">
    <source>
        <dbReference type="ARBA" id="ARBA00010537"/>
    </source>
</evidence>
<sequence>MGDTLEISALVEGGKASGGPPIGPAVGPTGIPIKDVVDTINEKTKDFKGLKVPVTILVNTEERTFEIKVSTPMVSALLLKELGIEKGSSEPTTDFVGDVTFDQILTITRMKMDSLNALNLKTSVKTIIGTAYSCGIKIDGKTAKEVLIEINDGLYDDKLKEGA</sequence>
<keyword evidence="4" id="KW-0699">rRNA-binding</keyword>
<accession>A0A5B9D9L8</accession>
<dbReference type="GO" id="GO:0015934">
    <property type="term" value="C:large ribosomal subunit"/>
    <property type="evidence" value="ECO:0007669"/>
    <property type="project" value="TreeGrafter"/>
</dbReference>
<keyword evidence="7" id="KW-1185">Reference proteome</keyword>
<dbReference type="Gene3D" id="1.10.10.250">
    <property type="entry name" value="Ribosomal protein L11, C-terminal domain"/>
    <property type="match status" value="1"/>
</dbReference>
<dbReference type="OrthoDB" id="8842at2157"/>
<dbReference type="PANTHER" id="PTHR11661:SF1">
    <property type="entry name" value="LARGE RIBOSOMAL SUBUNIT PROTEIN UL11M"/>
    <property type="match status" value="1"/>
</dbReference>
<keyword evidence="4" id="KW-0694">RNA-binding</keyword>
<evidence type="ECO:0000256" key="2">
    <source>
        <dbReference type="ARBA" id="ARBA00022980"/>
    </source>
</evidence>
<gene>
    <name evidence="4" type="primary">rpl11</name>
    <name evidence="6" type="ORF">DSAG12_01786</name>
</gene>
<dbReference type="GO" id="GO:0003735">
    <property type="term" value="F:structural constituent of ribosome"/>
    <property type="evidence" value="ECO:0007669"/>
    <property type="project" value="InterPro"/>
</dbReference>
<dbReference type="CDD" id="cd00349">
    <property type="entry name" value="Ribosomal_L11"/>
    <property type="match status" value="1"/>
</dbReference>
<dbReference type="SUPFAM" id="SSF46906">
    <property type="entry name" value="Ribosomal protein L11, C-terminal domain"/>
    <property type="match status" value="1"/>
</dbReference>
<dbReference type="Pfam" id="PF03946">
    <property type="entry name" value="Ribosomal_L11_N"/>
    <property type="match status" value="1"/>
</dbReference>
<dbReference type="AlphaFoldDB" id="A0A5B9D9L8"/>
<comment type="function">
    <text evidence="4">Forms part of the ribosomal stalk which helps the ribosome interact with GTP-bound translation factors.</text>
</comment>
<dbReference type="Gene3D" id="3.30.1550.10">
    <property type="entry name" value="Ribosomal protein L11/L12, N-terminal domain"/>
    <property type="match status" value="1"/>
</dbReference>
<dbReference type="InterPro" id="IPR020784">
    <property type="entry name" value="Ribosomal_uL11_N"/>
</dbReference>
<keyword evidence="3 4" id="KW-0687">Ribonucleoprotein</keyword>
<reference evidence="6 7" key="2">
    <citation type="journal article" date="2024" name="Int. J. Syst. Evol. Microbiol.">
        <title>Promethearchaeum syntrophicum gen. nov., sp. nov., an anaerobic, obligately syntrophic archaeon, the first isolate of the lineage 'Asgard' archaea, and proposal of the new archaeal phylum Promethearchaeota phyl. nov. and kingdom Promethearchaeati regn. nov.</title>
        <authorList>
            <person name="Imachi H."/>
            <person name="Nobu M.K."/>
            <person name="Kato S."/>
            <person name="Takaki Y."/>
            <person name="Miyazaki M."/>
            <person name="Miyata M."/>
            <person name="Ogawara M."/>
            <person name="Saito Y."/>
            <person name="Sakai S."/>
            <person name="Tahara Y.O."/>
            <person name="Takano Y."/>
            <person name="Tasumi E."/>
            <person name="Uematsu K."/>
            <person name="Yoshimura T."/>
            <person name="Itoh T."/>
            <person name="Ohkuma M."/>
            <person name="Takai K."/>
        </authorList>
    </citation>
    <scope>NUCLEOTIDE SEQUENCE [LARGE SCALE GENOMIC DNA]</scope>
    <source>
        <strain evidence="6 7">MK-D1</strain>
    </source>
</reference>
<protein>
    <recommendedName>
        <fullName evidence="4">Large ribosomal subunit protein uL11</fullName>
    </recommendedName>
</protein>
<evidence type="ECO:0000313" key="6">
    <source>
        <dbReference type="EMBL" id="QEE15958.2"/>
    </source>
</evidence>
<keyword evidence="2 4" id="KW-0689">Ribosomal protein</keyword>
<dbReference type="PANTHER" id="PTHR11661">
    <property type="entry name" value="60S RIBOSOMAL PROTEIN L12"/>
    <property type="match status" value="1"/>
</dbReference>
<evidence type="ECO:0000256" key="4">
    <source>
        <dbReference type="HAMAP-Rule" id="MF_00736"/>
    </source>
</evidence>
<dbReference type="GO" id="GO:0070180">
    <property type="term" value="F:large ribosomal subunit rRNA binding"/>
    <property type="evidence" value="ECO:0007669"/>
    <property type="project" value="UniProtKB-UniRule"/>
</dbReference>
<evidence type="ECO:0000256" key="5">
    <source>
        <dbReference type="RuleBase" id="RU003978"/>
    </source>
</evidence>
<dbReference type="Pfam" id="PF00298">
    <property type="entry name" value="Ribosomal_L11"/>
    <property type="match status" value="1"/>
</dbReference>